<dbReference type="Proteomes" id="UP001139104">
    <property type="component" value="Unassembled WGS sequence"/>
</dbReference>
<gene>
    <name evidence="2" type="ORF">K2U94_12880</name>
</gene>
<name>A0ABS9Z7T6_9HYPH</name>
<evidence type="ECO:0000313" key="2">
    <source>
        <dbReference type="EMBL" id="MCI4683651.1"/>
    </source>
</evidence>
<accession>A0ABS9Z7T6</accession>
<protein>
    <submittedName>
        <fullName evidence="2">Uncharacterized protein</fullName>
    </submittedName>
</protein>
<feature type="chain" id="PRO_5047135243" evidence="1">
    <location>
        <begin position="19"/>
        <end position="151"/>
    </location>
</feature>
<organism evidence="2 3">
    <name type="scientific">Candidatus Rhodoblastus alkanivorans</name>
    <dbReference type="NCBI Taxonomy" id="2954117"/>
    <lineage>
        <taxon>Bacteria</taxon>
        <taxon>Pseudomonadati</taxon>
        <taxon>Pseudomonadota</taxon>
        <taxon>Alphaproteobacteria</taxon>
        <taxon>Hyphomicrobiales</taxon>
        <taxon>Rhodoblastaceae</taxon>
        <taxon>Rhodoblastus</taxon>
    </lineage>
</organism>
<feature type="signal peptide" evidence="1">
    <location>
        <begin position="1"/>
        <end position="18"/>
    </location>
</feature>
<dbReference type="EMBL" id="JAIVFP010000001">
    <property type="protein sequence ID" value="MCI4683651.1"/>
    <property type="molecule type" value="Genomic_DNA"/>
</dbReference>
<reference evidence="2" key="1">
    <citation type="journal article" date="2022" name="ISME J.">
        <title>Identification of active gaseous-alkane degraders at natural gas seeps.</title>
        <authorList>
            <person name="Farhan Ul Haque M."/>
            <person name="Hernandez M."/>
            <person name="Crombie A.T."/>
            <person name="Murrell J.C."/>
        </authorList>
    </citation>
    <scope>NUCLEOTIDE SEQUENCE</scope>
    <source>
        <strain evidence="2">PC2</strain>
    </source>
</reference>
<keyword evidence="3" id="KW-1185">Reference proteome</keyword>
<dbReference type="RefSeq" id="WP_243067592.1">
    <property type="nucleotide sequence ID" value="NZ_JAIVFK010000072.1"/>
</dbReference>
<proteinExistence type="predicted"/>
<comment type="caution">
    <text evidence="2">The sequence shown here is derived from an EMBL/GenBank/DDBJ whole genome shotgun (WGS) entry which is preliminary data.</text>
</comment>
<keyword evidence="1" id="KW-0732">Signal</keyword>
<sequence>MPTILFALALCAAQAVRAETLAAHCASIGDDDRTRPIPAETVPAALKLFKFPADAAGFVQASTVYRCMGGAVWLCNHGANLTCAKADVSRASKGAEAFCRQNPGAAVVPMVATGHNTIYSWKCVGGKPQIASAEKVDRRGFIANQWKRLDR</sequence>
<evidence type="ECO:0000313" key="3">
    <source>
        <dbReference type="Proteomes" id="UP001139104"/>
    </source>
</evidence>
<evidence type="ECO:0000256" key="1">
    <source>
        <dbReference type="SAM" id="SignalP"/>
    </source>
</evidence>